<feature type="domain" description="B12-binding" evidence="6">
    <location>
        <begin position="19"/>
        <end position="152"/>
    </location>
</feature>
<proteinExistence type="predicted"/>
<dbReference type="InterPro" id="IPR007197">
    <property type="entry name" value="rSAM"/>
</dbReference>
<comment type="cofactor">
    <cofactor evidence="1">
        <name>[4Fe-4S] cluster</name>
        <dbReference type="ChEBI" id="CHEBI:49883"/>
    </cofactor>
</comment>
<dbReference type="PROSITE" id="PS51918">
    <property type="entry name" value="RADICAL_SAM"/>
    <property type="match status" value="1"/>
</dbReference>
<dbReference type="SFLD" id="SFLDS00029">
    <property type="entry name" value="Radical_SAM"/>
    <property type="match status" value="1"/>
</dbReference>
<dbReference type="PANTHER" id="PTHR43409:SF16">
    <property type="entry name" value="SLR0320 PROTEIN"/>
    <property type="match status" value="1"/>
</dbReference>
<keyword evidence="4" id="KW-0408">Iron</keyword>
<protein>
    <submittedName>
        <fullName evidence="8">Radical SAM protein</fullName>
    </submittedName>
</protein>
<evidence type="ECO:0000259" key="6">
    <source>
        <dbReference type="PROSITE" id="PS51332"/>
    </source>
</evidence>
<dbReference type="AlphaFoldDB" id="A0AAU7DE62"/>
<evidence type="ECO:0000256" key="3">
    <source>
        <dbReference type="ARBA" id="ARBA00022723"/>
    </source>
</evidence>
<dbReference type="InterPro" id="IPR051198">
    <property type="entry name" value="BchE-like"/>
</dbReference>
<dbReference type="Gene3D" id="3.80.30.20">
    <property type="entry name" value="tm_1862 like domain"/>
    <property type="match status" value="1"/>
</dbReference>
<dbReference type="InterPro" id="IPR006158">
    <property type="entry name" value="Cobalamin-bd"/>
</dbReference>
<dbReference type="SMART" id="SM00729">
    <property type="entry name" value="Elp3"/>
    <property type="match status" value="1"/>
</dbReference>
<dbReference type="GO" id="GO:0005829">
    <property type="term" value="C:cytosol"/>
    <property type="evidence" value="ECO:0007669"/>
    <property type="project" value="TreeGrafter"/>
</dbReference>
<evidence type="ECO:0000259" key="7">
    <source>
        <dbReference type="PROSITE" id="PS51918"/>
    </source>
</evidence>
<dbReference type="InterPro" id="IPR058240">
    <property type="entry name" value="rSAM_sf"/>
</dbReference>
<evidence type="ECO:0000256" key="4">
    <source>
        <dbReference type="ARBA" id="ARBA00023004"/>
    </source>
</evidence>
<accession>A0AAU7DE62</accession>
<dbReference type="RefSeq" id="WP_348260845.1">
    <property type="nucleotide sequence ID" value="NZ_CP121196.1"/>
</dbReference>
<dbReference type="GO" id="GO:0003824">
    <property type="term" value="F:catalytic activity"/>
    <property type="evidence" value="ECO:0007669"/>
    <property type="project" value="InterPro"/>
</dbReference>
<dbReference type="InterPro" id="IPR023404">
    <property type="entry name" value="rSAM_horseshoe"/>
</dbReference>
<keyword evidence="3" id="KW-0479">Metal-binding</keyword>
<dbReference type="Gene3D" id="3.40.50.280">
    <property type="entry name" value="Cobalamin-binding domain"/>
    <property type="match status" value="1"/>
</dbReference>
<dbReference type="GO" id="GO:0031419">
    <property type="term" value="F:cobalamin binding"/>
    <property type="evidence" value="ECO:0007669"/>
    <property type="project" value="InterPro"/>
</dbReference>
<keyword evidence="2" id="KW-0949">S-adenosyl-L-methionine</keyword>
<dbReference type="SUPFAM" id="SSF102114">
    <property type="entry name" value="Radical SAM enzymes"/>
    <property type="match status" value="1"/>
</dbReference>
<evidence type="ECO:0000256" key="2">
    <source>
        <dbReference type="ARBA" id="ARBA00022691"/>
    </source>
</evidence>
<evidence type="ECO:0000256" key="1">
    <source>
        <dbReference type="ARBA" id="ARBA00001966"/>
    </source>
</evidence>
<dbReference type="PROSITE" id="PS51332">
    <property type="entry name" value="B12_BINDING"/>
    <property type="match status" value="1"/>
</dbReference>
<dbReference type="EMBL" id="CP121196">
    <property type="protein sequence ID" value="XBH15612.1"/>
    <property type="molecule type" value="Genomic_DNA"/>
</dbReference>
<dbReference type="CDD" id="cd01335">
    <property type="entry name" value="Radical_SAM"/>
    <property type="match status" value="1"/>
</dbReference>
<keyword evidence="5" id="KW-0411">Iron-sulfur</keyword>
<dbReference type="Pfam" id="PF04055">
    <property type="entry name" value="Radical_SAM"/>
    <property type="match status" value="1"/>
</dbReference>
<reference evidence="8" key="1">
    <citation type="submission" date="2023-03" db="EMBL/GenBank/DDBJ databases">
        <title>Edaphobacter sp.</title>
        <authorList>
            <person name="Huber K.J."/>
            <person name="Papendorf J."/>
            <person name="Pilke C."/>
            <person name="Bunk B."/>
            <person name="Sproeer C."/>
            <person name="Pester M."/>
        </authorList>
    </citation>
    <scope>NUCLEOTIDE SEQUENCE</scope>
    <source>
        <strain evidence="8">DSM 110680</strain>
    </source>
</reference>
<dbReference type="InterPro" id="IPR006638">
    <property type="entry name" value="Elp3/MiaA/NifB-like_rSAM"/>
</dbReference>
<dbReference type="SFLD" id="SFLDG01082">
    <property type="entry name" value="B12-binding_domain_containing"/>
    <property type="match status" value="1"/>
</dbReference>
<name>A0AAU7DE62_9BACT</name>
<sequence>MSDNNQRGSLRPLNIYLGDLTYTTLSLATDAFPLNIGFIAAYAQKIFGGEINLKLFKYIDDLDQAINERPPDILGLTNYPWNFHVGQEMFRMTRAVSPATICVMGGPNIPLEDEDRTQFIKRNSLIDFYAYLEGEEAFAELVKRAMETGVDRAKMKETPIDGFVHRLSDTEVMKGAMLTRRRILDEIPSPYLTGFMDKFFDGKLAPMLETNRGCPFSCTFCHEGNQLISKVNFFSVDRIKDELDYIAAAVRKAPILTSHLMFADPNFAMYERDYEIVEHIEGIQQKQNWPRSIFASTGKNKKERIAKALRKLNGTLSMWMSVQSMDPVVLHEIQRDNISTSEMIALAGVYQELGLPTFSELILGLPGDSYERHVKSISQVVEAGINVVEVYSCMLLNGTKLVTAFSRATHNIGSHFRILPRDFGKLQNGRIAVEIEEVITSTNTLSFQDYQDARKLHLMVAVVYNGGGLSPLLRFMRQNKVPIIGLLQRLVTNIREAPASVQAVFDSFVRLTKDELWESEESLRAYIYAENNYEKLLTGEIGINLIQVHTAMSLAVIDEWVEYIFQTAEAMFGEEVRAHVGEAEILDDIRVFCEGRVHNIFGDDRNEDCPSVELHYDIARWMRSPLATPLSEFKFKSAVRVDFGFSDAKKEEMAAQIKRYGTTATGIGRILIQMGRDRIWREPSSLPAVSRSNELQSSVQTAIQRANVLVEPS</sequence>
<evidence type="ECO:0000313" key="8">
    <source>
        <dbReference type="EMBL" id="XBH15612.1"/>
    </source>
</evidence>
<organism evidence="8">
    <name type="scientific">Telmatobacter sp. DSM 110680</name>
    <dbReference type="NCBI Taxonomy" id="3036704"/>
    <lineage>
        <taxon>Bacteria</taxon>
        <taxon>Pseudomonadati</taxon>
        <taxon>Acidobacteriota</taxon>
        <taxon>Terriglobia</taxon>
        <taxon>Terriglobales</taxon>
        <taxon>Acidobacteriaceae</taxon>
        <taxon>Telmatobacter</taxon>
    </lineage>
</organism>
<dbReference type="PANTHER" id="PTHR43409">
    <property type="entry name" value="ANAEROBIC MAGNESIUM-PROTOPORPHYRIN IX MONOMETHYL ESTER CYCLASE-RELATED"/>
    <property type="match status" value="1"/>
</dbReference>
<gene>
    <name evidence="8" type="ORF">P8935_13640</name>
</gene>
<dbReference type="GO" id="GO:0051536">
    <property type="term" value="F:iron-sulfur cluster binding"/>
    <property type="evidence" value="ECO:0007669"/>
    <property type="project" value="UniProtKB-KW"/>
</dbReference>
<feature type="domain" description="Radical SAM core" evidence="7">
    <location>
        <begin position="200"/>
        <end position="436"/>
    </location>
</feature>
<evidence type="ECO:0000256" key="5">
    <source>
        <dbReference type="ARBA" id="ARBA00023014"/>
    </source>
</evidence>
<dbReference type="GO" id="GO:0046872">
    <property type="term" value="F:metal ion binding"/>
    <property type="evidence" value="ECO:0007669"/>
    <property type="project" value="UniProtKB-KW"/>
</dbReference>